<name>A0A139AZB0_GONPJ</name>
<dbReference type="GO" id="GO:0006281">
    <property type="term" value="P:DNA repair"/>
    <property type="evidence" value="ECO:0007669"/>
    <property type="project" value="TreeGrafter"/>
</dbReference>
<reference evidence="7 8" key="1">
    <citation type="journal article" date="2015" name="Genome Biol. Evol.">
        <title>Phylogenomic analyses indicate that early fungi evolved digesting cell walls of algal ancestors of land plants.</title>
        <authorList>
            <person name="Chang Y."/>
            <person name="Wang S."/>
            <person name="Sekimoto S."/>
            <person name="Aerts A.L."/>
            <person name="Choi C."/>
            <person name="Clum A."/>
            <person name="LaButti K.M."/>
            <person name="Lindquist E.A."/>
            <person name="Yee Ngan C."/>
            <person name="Ohm R.A."/>
            <person name="Salamov A.A."/>
            <person name="Grigoriev I.V."/>
            <person name="Spatafora J.W."/>
            <person name="Berbee M.L."/>
        </authorList>
    </citation>
    <scope>NUCLEOTIDE SEQUENCE [LARGE SCALE GENOMIC DNA]</scope>
    <source>
        <strain evidence="7 8">JEL478</strain>
    </source>
</reference>
<feature type="domain" description="AAA+ ATPase" evidence="6">
    <location>
        <begin position="36"/>
        <end position="189"/>
    </location>
</feature>
<keyword evidence="4" id="KW-0539">Nucleus</keyword>
<dbReference type="InterPro" id="IPR003593">
    <property type="entry name" value="AAA+_ATPase"/>
</dbReference>
<dbReference type="GO" id="GO:0016787">
    <property type="term" value="F:hydrolase activity"/>
    <property type="evidence" value="ECO:0007669"/>
    <property type="project" value="UniProtKB-KW"/>
</dbReference>
<dbReference type="InterPro" id="IPR008921">
    <property type="entry name" value="DNA_pol3_clamp-load_cplx_C"/>
</dbReference>
<dbReference type="Pfam" id="PF13177">
    <property type="entry name" value="DNA_pol3_delta2"/>
    <property type="match status" value="1"/>
</dbReference>
<dbReference type="EMBL" id="KQ965731">
    <property type="protein sequence ID" value="KXS22088.1"/>
    <property type="molecule type" value="Genomic_DNA"/>
</dbReference>
<dbReference type="PANTHER" id="PTHR11669:SF1">
    <property type="entry name" value="REPLICATION FACTOR C SUBUNIT 3"/>
    <property type="match status" value="1"/>
</dbReference>
<evidence type="ECO:0000256" key="4">
    <source>
        <dbReference type="ARBA" id="ARBA00023242"/>
    </source>
</evidence>
<dbReference type="GO" id="GO:0031389">
    <property type="term" value="C:Rad17 RFC-like complex"/>
    <property type="evidence" value="ECO:0007669"/>
    <property type="project" value="TreeGrafter"/>
</dbReference>
<keyword evidence="3" id="KW-0235">DNA replication</keyword>
<dbReference type="FunFam" id="3.40.50.300:FF:000136">
    <property type="entry name" value="Replication factor C subunit 5"/>
    <property type="match status" value="1"/>
</dbReference>
<comment type="subcellular location">
    <subcellularLocation>
        <location evidence="1">Nucleus</location>
    </subcellularLocation>
</comment>
<dbReference type="Pfam" id="PF21960">
    <property type="entry name" value="RCF1-5-like_lid"/>
    <property type="match status" value="1"/>
</dbReference>
<dbReference type="STRING" id="1344416.A0A139AZB0"/>
<dbReference type="GO" id="GO:0003689">
    <property type="term" value="F:DNA clamp loader activity"/>
    <property type="evidence" value="ECO:0007669"/>
    <property type="project" value="TreeGrafter"/>
</dbReference>
<sequence>MSGGLWVDKYRPRSLDKLDHVPQLSQRLKQLAASEDFPHLLFYGPSGAGKKTRIVATMREIYGPGVEKLKIDQRVTTTPSGRKVDVSIVSSNYHLELTPSDVGVFDRVIVQELIKEVAQTQQVDSNAKHKFKVVVLNEADYLSREAQQALRRTMEKYTSNVRIILCANSTSKIIAPIRSRCLLIRVPAPEITEIANTLTKIAKKEAASVQPDYIQRIAEKCGRNLRKAILMLEMGVAEGAQTSQSKDVPFFDWEVFIKATAREIISEQTPQKLLQVRQRLYELLTKCIPAEIILKTLAFELAHMVDGELKPDVIAMAAFAEHRLRQGNKAIFHLEGFVARFMATYKSFLIQVLGV</sequence>
<dbReference type="GO" id="GO:0031390">
    <property type="term" value="C:Ctf18 RFC-like complex"/>
    <property type="evidence" value="ECO:0007669"/>
    <property type="project" value="TreeGrafter"/>
</dbReference>
<dbReference type="PANTHER" id="PTHR11669">
    <property type="entry name" value="REPLICATION FACTOR C / DNA POLYMERASE III GAMMA-TAU SUBUNIT"/>
    <property type="match status" value="1"/>
</dbReference>
<dbReference type="Pfam" id="PF22534">
    <property type="entry name" value="RFC_C"/>
    <property type="match status" value="1"/>
</dbReference>
<evidence type="ECO:0000313" key="7">
    <source>
        <dbReference type="EMBL" id="KXS22088.1"/>
    </source>
</evidence>
<evidence type="ECO:0000259" key="6">
    <source>
        <dbReference type="SMART" id="SM00382"/>
    </source>
</evidence>
<evidence type="ECO:0000313" key="8">
    <source>
        <dbReference type="Proteomes" id="UP000070544"/>
    </source>
</evidence>
<dbReference type="SUPFAM" id="SSF48019">
    <property type="entry name" value="post-AAA+ oligomerization domain-like"/>
    <property type="match status" value="1"/>
</dbReference>
<dbReference type="InterPro" id="IPR027417">
    <property type="entry name" value="P-loop_NTPase"/>
</dbReference>
<protein>
    <recommendedName>
        <fullName evidence="5">Replication factor C subunit 5</fullName>
    </recommendedName>
</protein>
<dbReference type="Gene3D" id="1.10.8.60">
    <property type="match status" value="1"/>
</dbReference>
<keyword evidence="7" id="KW-0378">Hydrolase</keyword>
<gene>
    <name evidence="7" type="ORF">M427DRAFT_92991</name>
</gene>
<dbReference type="OrthoDB" id="761538at2759"/>
<dbReference type="GO" id="GO:0031391">
    <property type="term" value="C:Elg1 RFC-like complex"/>
    <property type="evidence" value="ECO:0007669"/>
    <property type="project" value="TreeGrafter"/>
</dbReference>
<dbReference type="InterPro" id="IPR050238">
    <property type="entry name" value="DNA_Rep/Repair_Clamp_Loader"/>
</dbReference>
<organism evidence="7 8">
    <name type="scientific">Gonapodya prolifera (strain JEL478)</name>
    <name type="common">Monoblepharis prolifera</name>
    <dbReference type="NCBI Taxonomy" id="1344416"/>
    <lineage>
        <taxon>Eukaryota</taxon>
        <taxon>Fungi</taxon>
        <taxon>Fungi incertae sedis</taxon>
        <taxon>Chytridiomycota</taxon>
        <taxon>Chytridiomycota incertae sedis</taxon>
        <taxon>Monoblepharidomycetes</taxon>
        <taxon>Monoblepharidales</taxon>
        <taxon>Gonapodyaceae</taxon>
        <taxon>Gonapodya</taxon>
    </lineage>
</organism>
<evidence type="ECO:0000256" key="3">
    <source>
        <dbReference type="ARBA" id="ARBA00022705"/>
    </source>
</evidence>
<dbReference type="Gene3D" id="1.20.272.10">
    <property type="match status" value="1"/>
</dbReference>
<dbReference type="FunFam" id="1.20.272.10:FF:000002">
    <property type="entry name" value="Replication factor C subunit 3"/>
    <property type="match status" value="1"/>
</dbReference>
<dbReference type="CDD" id="cd00009">
    <property type="entry name" value="AAA"/>
    <property type="match status" value="1"/>
</dbReference>
<proteinExistence type="inferred from homology"/>
<dbReference type="GO" id="GO:0006271">
    <property type="term" value="P:DNA strand elongation involved in DNA replication"/>
    <property type="evidence" value="ECO:0007669"/>
    <property type="project" value="UniProtKB-ARBA"/>
</dbReference>
<comment type="similarity">
    <text evidence="2">Belongs to the activator 1 small subunits family.</text>
</comment>
<keyword evidence="8" id="KW-1185">Reference proteome</keyword>
<evidence type="ECO:0000256" key="5">
    <source>
        <dbReference type="ARBA" id="ARBA00070185"/>
    </source>
</evidence>
<dbReference type="GO" id="GO:0005663">
    <property type="term" value="C:DNA replication factor C complex"/>
    <property type="evidence" value="ECO:0007669"/>
    <property type="project" value="TreeGrafter"/>
</dbReference>
<accession>A0A139AZB0</accession>
<dbReference type="Gene3D" id="3.40.50.300">
    <property type="entry name" value="P-loop containing nucleotide triphosphate hydrolases"/>
    <property type="match status" value="1"/>
</dbReference>
<dbReference type="Proteomes" id="UP000070544">
    <property type="component" value="Unassembled WGS sequence"/>
</dbReference>
<dbReference type="AlphaFoldDB" id="A0A139AZB0"/>
<dbReference type="GO" id="GO:0003677">
    <property type="term" value="F:DNA binding"/>
    <property type="evidence" value="ECO:0007669"/>
    <property type="project" value="InterPro"/>
</dbReference>
<evidence type="ECO:0000256" key="1">
    <source>
        <dbReference type="ARBA" id="ARBA00004123"/>
    </source>
</evidence>
<evidence type="ECO:0000256" key="2">
    <source>
        <dbReference type="ARBA" id="ARBA00005378"/>
    </source>
</evidence>
<dbReference type="OMA" id="LKADIMH"/>
<dbReference type="SMART" id="SM00382">
    <property type="entry name" value="AAA"/>
    <property type="match status" value="1"/>
</dbReference>
<dbReference type="SUPFAM" id="SSF52540">
    <property type="entry name" value="P-loop containing nucleoside triphosphate hydrolases"/>
    <property type="match status" value="1"/>
</dbReference>